<evidence type="ECO:0000256" key="3">
    <source>
        <dbReference type="ARBA" id="ARBA00022989"/>
    </source>
</evidence>
<keyword evidence="9" id="KW-1185">Reference proteome</keyword>
<dbReference type="PANTHER" id="PTHR10806">
    <property type="entry name" value="SIGNAL PEPTIDASE COMPLEX CATALYTIC SUBUNIT SEC11"/>
    <property type="match status" value="1"/>
</dbReference>
<dbReference type="GO" id="GO:0006465">
    <property type="term" value="P:signal peptide processing"/>
    <property type="evidence" value="ECO:0007669"/>
    <property type="project" value="UniProtKB-UniRule"/>
</dbReference>
<dbReference type="GO" id="GO:0016020">
    <property type="term" value="C:membrane"/>
    <property type="evidence" value="ECO:0007669"/>
    <property type="project" value="UniProtKB-SubCell"/>
</dbReference>
<dbReference type="RefSeq" id="WP_075818430.1">
    <property type="nucleotide sequence ID" value="NZ_CAOUMU010000023.1"/>
</dbReference>
<name>A0A1U7NHI6_9FIRM</name>
<gene>
    <name evidence="8" type="ORF">BO222_03590</name>
</gene>
<evidence type="ECO:0000256" key="1">
    <source>
        <dbReference type="ARBA" id="ARBA00004370"/>
    </source>
</evidence>
<evidence type="ECO:0000256" key="4">
    <source>
        <dbReference type="ARBA" id="ARBA00023136"/>
    </source>
</evidence>
<dbReference type="Pfam" id="PF10502">
    <property type="entry name" value="Peptidase_S26"/>
    <property type="match status" value="1"/>
</dbReference>
<dbReference type="EC" id="3.4.21.89" evidence="5"/>
<dbReference type="Proteomes" id="UP000186341">
    <property type="component" value="Unassembled WGS sequence"/>
</dbReference>
<organism evidence="8 9">
    <name type="scientific">Ileibacterium valens</name>
    <dbReference type="NCBI Taxonomy" id="1862668"/>
    <lineage>
        <taxon>Bacteria</taxon>
        <taxon>Bacillati</taxon>
        <taxon>Bacillota</taxon>
        <taxon>Erysipelotrichia</taxon>
        <taxon>Erysipelotrichales</taxon>
        <taxon>Erysipelotrichaceae</taxon>
        <taxon>Ileibacterium</taxon>
    </lineage>
</organism>
<dbReference type="PANTHER" id="PTHR10806:SF6">
    <property type="entry name" value="SIGNAL PEPTIDASE COMPLEX CATALYTIC SUBUNIT SEC11"/>
    <property type="match status" value="1"/>
</dbReference>
<evidence type="ECO:0000256" key="5">
    <source>
        <dbReference type="NCBIfam" id="TIGR02228"/>
    </source>
</evidence>
<protein>
    <recommendedName>
        <fullName evidence="5">Signal peptidase I</fullName>
        <ecNumber evidence="5">3.4.21.89</ecNumber>
    </recommendedName>
</protein>
<dbReference type="GO" id="GO:0004252">
    <property type="term" value="F:serine-type endopeptidase activity"/>
    <property type="evidence" value="ECO:0007669"/>
    <property type="project" value="UniProtKB-UniRule"/>
</dbReference>
<dbReference type="NCBIfam" id="TIGR02228">
    <property type="entry name" value="sigpep_I_arch"/>
    <property type="match status" value="1"/>
</dbReference>
<dbReference type="InterPro" id="IPR036286">
    <property type="entry name" value="LexA/Signal_pep-like_sf"/>
</dbReference>
<feature type="domain" description="Peptidase S26" evidence="7">
    <location>
        <begin position="19"/>
        <end position="92"/>
    </location>
</feature>
<dbReference type="InterPro" id="IPR001733">
    <property type="entry name" value="Peptidase_S26B"/>
</dbReference>
<comment type="subcellular location">
    <subcellularLocation>
        <location evidence="1">Membrane</location>
    </subcellularLocation>
</comment>
<comment type="caution">
    <text evidence="8">The sequence shown here is derived from an EMBL/GenBank/DDBJ whole genome shotgun (WGS) entry which is preliminary data.</text>
</comment>
<dbReference type="GeneID" id="82202302"/>
<feature type="transmembrane region" description="Helical" evidence="6">
    <location>
        <begin position="7"/>
        <end position="28"/>
    </location>
</feature>
<evidence type="ECO:0000259" key="7">
    <source>
        <dbReference type="Pfam" id="PF10502"/>
    </source>
</evidence>
<keyword evidence="2 6" id="KW-0812">Transmembrane</keyword>
<evidence type="ECO:0000313" key="9">
    <source>
        <dbReference type="Proteomes" id="UP000186341"/>
    </source>
</evidence>
<keyword evidence="3 6" id="KW-1133">Transmembrane helix</keyword>
<dbReference type="CDD" id="cd06530">
    <property type="entry name" value="S26_SPase_I"/>
    <property type="match status" value="1"/>
</dbReference>
<evidence type="ECO:0000313" key="8">
    <source>
        <dbReference type="EMBL" id="OLU41270.1"/>
    </source>
</evidence>
<evidence type="ECO:0000256" key="2">
    <source>
        <dbReference type="ARBA" id="ARBA00022692"/>
    </source>
</evidence>
<dbReference type="SUPFAM" id="SSF51306">
    <property type="entry name" value="LexA/Signal peptidase"/>
    <property type="match status" value="1"/>
</dbReference>
<keyword evidence="4 6" id="KW-0472">Membrane</keyword>
<dbReference type="OrthoDB" id="1656016at2"/>
<sequence length="180" mass="19987">MKQAFKTVWNAISTILVICAVLLALVLAGPRLFGFKTFAIVSGSMEPTYPVGSLVFTKAEDPQDYEVGDPITFMADEDTVVTHRIVGVEPDEEDSSIIRFQTKGDANEAVDGALVDYRNVVGKVLFHLPMLGYLSYYIAQPPGLYIAIIVLVMVIALGMLFDHWKEQDEKERQQQNSNAE</sequence>
<dbReference type="AlphaFoldDB" id="A0A1U7NHI6"/>
<dbReference type="InterPro" id="IPR019533">
    <property type="entry name" value="Peptidase_S26"/>
</dbReference>
<reference evidence="8 9" key="1">
    <citation type="submission" date="2016-11" db="EMBL/GenBank/DDBJ databases">
        <title>Description of two novel members of the family Erysipelotrichaceae: Ileibacterium lipovorans gen. nov., sp. nov. and Dubosiella newyorkensis, gen. nov., sp. nov.</title>
        <authorList>
            <person name="Cox L.M."/>
            <person name="Sohn J."/>
            <person name="Tyrrell K.L."/>
            <person name="Citron D.M."/>
            <person name="Lawson P.A."/>
            <person name="Patel N.B."/>
            <person name="Iizumi T."/>
            <person name="Perez-Perez G.I."/>
            <person name="Goldstein E.J."/>
            <person name="Blaser M.J."/>
        </authorList>
    </citation>
    <scope>NUCLEOTIDE SEQUENCE [LARGE SCALE GENOMIC DNA]</scope>
    <source>
        <strain evidence="8 9">NYU-BL-A3</strain>
    </source>
</reference>
<dbReference type="PRINTS" id="PR00728">
    <property type="entry name" value="SIGNALPTASE"/>
</dbReference>
<feature type="transmembrane region" description="Helical" evidence="6">
    <location>
        <begin position="143"/>
        <end position="161"/>
    </location>
</feature>
<dbReference type="Gene3D" id="2.10.109.10">
    <property type="entry name" value="Umud Fragment, subunit A"/>
    <property type="match status" value="1"/>
</dbReference>
<dbReference type="GO" id="GO:0009003">
    <property type="term" value="F:signal peptidase activity"/>
    <property type="evidence" value="ECO:0007669"/>
    <property type="project" value="UniProtKB-EC"/>
</dbReference>
<proteinExistence type="predicted"/>
<accession>A0A1U7NHI6</accession>
<evidence type="ECO:0000256" key="6">
    <source>
        <dbReference type="SAM" id="Phobius"/>
    </source>
</evidence>
<dbReference type="EMBL" id="MPJW01000089">
    <property type="protein sequence ID" value="OLU41270.1"/>
    <property type="molecule type" value="Genomic_DNA"/>
</dbReference>